<organism evidence="1 2">
    <name type="scientific">Phytophthora cactorum</name>
    <dbReference type="NCBI Taxonomy" id="29920"/>
    <lineage>
        <taxon>Eukaryota</taxon>
        <taxon>Sar</taxon>
        <taxon>Stramenopiles</taxon>
        <taxon>Oomycota</taxon>
        <taxon>Peronosporomycetes</taxon>
        <taxon>Peronosporales</taxon>
        <taxon>Peronosporaceae</taxon>
        <taxon>Phytophthora</taxon>
    </lineage>
</organism>
<proteinExistence type="predicted"/>
<comment type="caution">
    <text evidence="1">The sequence shown here is derived from an EMBL/GenBank/DDBJ whole genome shotgun (WGS) entry which is preliminary data.</text>
</comment>
<accession>A0A8T1BSB1</accession>
<sequence length="67" mass="7987">MMLSKRETIAFLCNPDSTRRSVSSCEESYERRKAEASCADTQLDFRRYQYLHRRLDGDVRQCTNYEV</sequence>
<protein>
    <submittedName>
        <fullName evidence="1">Uncharacterized protein</fullName>
    </submittedName>
</protein>
<name>A0A8T1BSB1_9STRA</name>
<evidence type="ECO:0000313" key="1">
    <source>
        <dbReference type="EMBL" id="KAG2905602.1"/>
    </source>
</evidence>
<evidence type="ECO:0000313" key="2">
    <source>
        <dbReference type="Proteomes" id="UP000736787"/>
    </source>
</evidence>
<dbReference type="Proteomes" id="UP000736787">
    <property type="component" value="Unassembled WGS sequence"/>
</dbReference>
<reference evidence="1" key="1">
    <citation type="submission" date="2018-10" db="EMBL/GenBank/DDBJ databases">
        <title>Effector identification in a new, highly contiguous assembly of the strawberry crown rot pathogen Phytophthora cactorum.</title>
        <authorList>
            <person name="Armitage A.D."/>
            <person name="Nellist C.F."/>
            <person name="Bates H."/>
            <person name="Vickerstaff R.J."/>
            <person name="Harrison R.J."/>
        </authorList>
    </citation>
    <scope>NUCLEOTIDE SEQUENCE</scope>
    <source>
        <strain evidence="1">4040</strain>
    </source>
</reference>
<dbReference type="AlphaFoldDB" id="A0A8T1BSB1"/>
<dbReference type="EMBL" id="RCMK01000985">
    <property type="protein sequence ID" value="KAG2905602.1"/>
    <property type="molecule type" value="Genomic_DNA"/>
</dbReference>
<gene>
    <name evidence="1" type="ORF">PC117_g20719</name>
</gene>